<comment type="caution">
    <text evidence="1">The sequence shown here is derived from an EMBL/GenBank/DDBJ whole genome shotgun (WGS) entry which is preliminary data.</text>
</comment>
<dbReference type="AlphaFoldDB" id="A0A5M9P4M5"/>
<dbReference type="RefSeq" id="WP_086712881.1">
    <property type="nucleotide sequence ID" value="NZ_AP025493.1"/>
</dbReference>
<dbReference type="InterPro" id="IPR036390">
    <property type="entry name" value="WH_DNA-bd_sf"/>
</dbReference>
<proteinExistence type="predicted"/>
<dbReference type="EMBL" id="VXJS01000001">
    <property type="protein sequence ID" value="KAA8681002.1"/>
    <property type="molecule type" value="Genomic_DNA"/>
</dbReference>
<sequence>MKARIGIASEELVRKYILDVSAGKLNHVEDIPHFWFSSLTELAQVLTNENIKLLYMISRDRANSVGKLSAITGRSVEELSVSIDDLASKGFVRIDRCGNEERLTAIYTSFEILMGKELEDLLLQLL</sequence>
<organism evidence="1 2">
    <name type="scientific">Vibrio gigantis</name>
    <dbReference type="NCBI Taxonomy" id="296199"/>
    <lineage>
        <taxon>Bacteria</taxon>
        <taxon>Pseudomonadati</taxon>
        <taxon>Pseudomonadota</taxon>
        <taxon>Gammaproteobacteria</taxon>
        <taxon>Vibrionales</taxon>
        <taxon>Vibrionaceae</taxon>
        <taxon>Vibrio</taxon>
    </lineage>
</organism>
<dbReference type="SUPFAM" id="SSF46785">
    <property type="entry name" value="Winged helix' DNA-binding domain"/>
    <property type="match status" value="1"/>
</dbReference>
<accession>A0A5M9P4M5</accession>
<dbReference type="OrthoDB" id="8449527at2"/>
<keyword evidence="2" id="KW-1185">Reference proteome</keyword>
<gene>
    <name evidence="1" type="ORF">F4W18_00215</name>
</gene>
<protein>
    <submittedName>
        <fullName evidence="1">Transcriptional regulator</fullName>
    </submittedName>
</protein>
<evidence type="ECO:0000313" key="1">
    <source>
        <dbReference type="EMBL" id="KAA8681002.1"/>
    </source>
</evidence>
<reference evidence="1 2" key="1">
    <citation type="submission" date="2019-09" db="EMBL/GenBank/DDBJ databases">
        <title>Draft genome sequence of various Type strains from the CCUG.</title>
        <authorList>
            <person name="Pineiro-Iglesias B."/>
            <person name="Tunovic T."/>
            <person name="Unosson C."/>
            <person name="Inganas E."/>
            <person name="Ohlen M."/>
            <person name="Cardew S."/>
            <person name="Jensie-Markopoulos S."/>
            <person name="Salva-Serra F."/>
            <person name="Jaen-Luchoro D."/>
            <person name="Karlsson R."/>
            <person name="Svensson-Stadler L."/>
            <person name="Chun J."/>
            <person name="Moore E."/>
        </authorList>
    </citation>
    <scope>NUCLEOTIDE SEQUENCE [LARGE SCALE GENOMIC DNA]</scope>
    <source>
        <strain evidence="1 2">CCUG 56969T</strain>
    </source>
</reference>
<dbReference type="Proteomes" id="UP000322521">
    <property type="component" value="Unassembled WGS sequence"/>
</dbReference>
<evidence type="ECO:0000313" key="2">
    <source>
        <dbReference type="Proteomes" id="UP000322521"/>
    </source>
</evidence>
<name>A0A5M9P4M5_9VIBR</name>
<dbReference type="Pfam" id="PF25212">
    <property type="entry name" value="HVO_A0114"/>
    <property type="match status" value="1"/>
</dbReference>